<comment type="pathway">
    <text evidence="4">Lipid metabolism.</text>
</comment>
<dbReference type="RefSeq" id="WP_145890100.1">
    <property type="nucleotide sequence ID" value="NZ_CP032702.1"/>
</dbReference>
<evidence type="ECO:0000256" key="11">
    <source>
        <dbReference type="ARBA" id="ARBA00022801"/>
    </source>
</evidence>
<comment type="similarity">
    <text evidence="5">Belongs to the Cdh family.</text>
</comment>
<evidence type="ECO:0000256" key="4">
    <source>
        <dbReference type="ARBA" id="ARBA00005189"/>
    </source>
</evidence>
<dbReference type="GO" id="GO:0008654">
    <property type="term" value="P:phospholipid biosynthetic process"/>
    <property type="evidence" value="ECO:0007669"/>
    <property type="project" value="UniProtKB-KW"/>
</dbReference>
<evidence type="ECO:0000256" key="3">
    <source>
        <dbReference type="ARBA" id="ARBA00004927"/>
    </source>
</evidence>
<dbReference type="GO" id="GO:0046342">
    <property type="term" value="P:CDP-diacylglycerol catabolic process"/>
    <property type="evidence" value="ECO:0007669"/>
    <property type="project" value="UniProtKB-UniPathway"/>
</dbReference>
<dbReference type="NCBIfam" id="NF003986">
    <property type="entry name" value="PRK05471.1-5"/>
    <property type="match status" value="1"/>
</dbReference>
<keyword evidence="20" id="KW-1185">Reference proteome</keyword>
<dbReference type="PIRSF" id="PIRSF001273">
    <property type="entry name" value="CDH"/>
    <property type="match status" value="1"/>
</dbReference>
<keyword evidence="14" id="KW-0472">Membrane</keyword>
<accession>A0A518XGX2</accession>
<keyword evidence="11 19" id="KW-0378">Hydrolase</keyword>
<name>A0A518XGX2_9GAMM</name>
<proteinExistence type="inferred from homology"/>
<protein>
    <recommendedName>
        <fullName evidence="7">CDP-diacylglycerol pyrophosphatase</fullName>
        <ecNumber evidence="6">3.6.1.26</ecNumber>
    </recommendedName>
    <alternativeName>
        <fullName evidence="17">CDP-diacylglycerol phosphatidylhydrolase</fullName>
    </alternativeName>
    <alternativeName>
        <fullName evidence="18">CDP-diglyceride hydrolase</fullName>
    </alternativeName>
</protein>
<gene>
    <name evidence="19" type="ORF">D8B20_16855</name>
</gene>
<dbReference type="Gene3D" id="3.30.428.30">
    <property type="entry name" value="HIT family - CDH-like"/>
    <property type="match status" value="1"/>
</dbReference>
<dbReference type="AlphaFoldDB" id="A0A518XGX2"/>
<dbReference type="Proteomes" id="UP000319411">
    <property type="component" value="Chromosome"/>
</dbReference>
<dbReference type="EC" id="3.6.1.26" evidence="6"/>
<dbReference type="GO" id="GO:0005886">
    <property type="term" value="C:plasma membrane"/>
    <property type="evidence" value="ECO:0007669"/>
    <property type="project" value="UniProtKB-SubCell"/>
</dbReference>
<evidence type="ECO:0000256" key="18">
    <source>
        <dbReference type="ARBA" id="ARBA00032892"/>
    </source>
</evidence>
<evidence type="ECO:0000256" key="2">
    <source>
        <dbReference type="ARBA" id="ARBA00004162"/>
    </source>
</evidence>
<evidence type="ECO:0000256" key="5">
    <source>
        <dbReference type="ARBA" id="ARBA00006435"/>
    </source>
</evidence>
<evidence type="ECO:0000256" key="15">
    <source>
        <dbReference type="ARBA" id="ARBA00023209"/>
    </source>
</evidence>
<keyword evidence="16" id="KW-1208">Phospholipid metabolism</keyword>
<evidence type="ECO:0000256" key="6">
    <source>
        <dbReference type="ARBA" id="ARBA00012375"/>
    </source>
</evidence>
<evidence type="ECO:0000256" key="10">
    <source>
        <dbReference type="ARBA" id="ARBA00022692"/>
    </source>
</evidence>
<sequence length="251" mass="28250">MQGSRPLRWLCLVLVIAIGGLMAAAVHFHKNADALWQIINEKCVPDMRQHGRPAPCQQVNLAQGYVTLKDINGPLQYLLMPIEKITGMESPILLDPATPNLFAAAWQQRELLSRQHGAPVDERAVSLVINAQYGRTQNQLHIHISCLRPDVRRQLDALSPTLSEQWQPATLLQHRYLIRTLSTAQLAQQSVFIRLALEIPHARSEMGKYGLALAQLPDGRLALLALERNWLKLNRGSAEELQDHRCEIVQP</sequence>
<comment type="pathway">
    <text evidence="3">Phospholipid metabolism; CDP-diacylglycerol degradation; phosphatidate from CDP-diacylglycerol: step 1/1.</text>
</comment>
<dbReference type="SUPFAM" id="SSF54197">
    <property type="entry name" value="HIT-like"/>
    <property type="match status" value="1"/>
</dbReference>
<evidence type="ECO:0000256" key="14">
    <source>
        <dbReference type="ARBA" id="ARBA00023136"/>
    </source>
</evidence>
<keyword evidence="13" id="KW-0443">Lipid metabolism</keyword>
<dbReference type="InterPro" id="IPR036265">
    <property type="entry name" value="HIT-like_sf"/>
</dbReference>
<evidence type="ECO:0000256" key="16">
    <source>
        <dbReference type="ARBA" id="ARBA00023264"/>
    </source>
</evidence>
<evidence type="ECO:0000256" key="13">
    <source>
        <dbReference type="ARBA" id="ARBA00023098"/>
    </source>
</evidence>
<evidence type="ECO:0000256" key="12">
    <source>
        <dbReference type="ARBA" id="ARBA00022989"/>
    </source>
</evidence>
<dbReference type="InterPro" id="IPR003763">
    <property type="entry name" value="CDP-diacylglyc_Pase"/>
</dbReference>
<dbReference type="EMBL" id="CP032702">
    <property type="protein sequence ID" value="QDY43442.1"/>
    <property type="molecule type" value="Genomic_DNA"/>
</dbReference>
<dbReference type="KEGG" id="pdis:D8B20_16855"/>
<keyword evidence="9" id="KW-0444">Lipid biosynthesis</keyword>
<dbReference type="OrthoDB" id="481399at2"/>
<evidence type="ECO:0000313" key="20">
    <source>
        <dbReference type="Proteomes" id="UP000319411"/>
    </source>
</evidence>
<reference evidence="19 20" key="1">
    <citation type="submission" date="2018-10" db="EMBL/GenBank/DDBJ databases">
        <title>Genome Sequencing of Pantoea dispersa DSM 32899.</title>
        <authorList>
            <person name="Nawrath M."/>
            <person name="Ottenheim C."/>
            <person name="Wilm A."/>
            <person name="Zimmermann W."/>
            <person name="Wu J.C."/>
        </authorList>
    </citation>
    <scope>NUCLEOTIDE SEQUENCE [LARGE SCALE GENOMIC DNA]</scope>
    <source>
        <strain evidence="19 20">DSM 32899</strain>
    </source>
</reference>
<evidence type="ECO:0000256" key="7">
    <source>
        <dbReference type="ARBA" id="ARBA00019608"/>
    </source>
</evidence>
<evidence type="ECO:0000256" key="8">
    <source>
        <dbReference type="ARBA" id="ARBA00022475"/>
    </source>
</evidence>
<evidence type="ECO:0000313" key="19">
    <source>
        <dbReference type="EMBL" id="QDY43442.1"/>
    </source>
</evidence>
<dbReference type="Pfam" id="PF02611">
    <property type="entry name" value="CDH"/>
    <property type="match status" value="1"/>
</dbReference>
<evidence type="ECO:0000256" key="9">
    <source>
        <dbReference type="ARBA" id="ARBA00022516"/>
    </source>
</evidence>
<comment type="subcellular location">
    <subcellularLocation>
        <location evidence="2">Cell membrane</location>
        <topology evidence="2">Single-pass membrane protein</topology>
    </subcellularLocation>
</comment>
<comment type="catalytic activity">
    <reaction evidence="1">
        <text>a CDP-1,2-diacyl-sn-glycerol + H2O = a 1,2-diacyl-sn-glycero-3-phosphate + CMP + 2 H(+)</text>
        <dbReference type="Rhea" id="RHEA:15221"/>
        <dbReference type="ChEBI" id="CHEBI:15377"/>
        <dbReference type="ChEBI" id="CHEBI:15378"/>
        <dbReference type="ChEBI" id="CHEBI:58332"/>
        <dbReference type="ChEBI" id="CHEBI:58608"/>
        <dbReference type="ChEBI" id="CHEBI:60377"/>
        <dbReference type="EC" id="3.6.1.26"/>
    </reaction>
</comment>
<organism evidence="19 20">
    <name type="scientific">Candidatus Pantoea soli</name>
    <dbReference type="NCBI Taxonomy" id="3098669"/>
    <lineage>
        <taxon>Bacteria</taxon>
        <taxon>Pseudomonadati</taxon>
        <taxon>Pseudomonadota</taxon>
        <taxon>Gammaproteobacteria</taxon>
        <taxon>Enterobacterales</taxon>
        <taxon>Erwiniaceae</taxon>
        <taxon>Pantoea</taxon>
    </lineage>
</organism>
<keyword evidence="8" id="KW-1003">Cell membrane</keyword>
<keyword evidence="12" id="KW-1133">Transmembrane helix</keyword>
<keyword evidence="10" id="KW-0812">Transmembrane</keyword>
<dbReference type="UniPathway" id="UPA00609">
    <property type="reaction ID" value="UER00664"/>
</dbReference>
<evidence type="ECO:0000256" key="1">
    <source>
        <dbReference type="ARBA" id="ARBA00001007"/>
    </source>
</evidence>
<evidence type="ECO:0000256" key="17">
    <source>
        <dbReference type="ARBA" id="ARBA00032888"/>
    </source>
</evidence>
<keyword evidence="15" id="KW-0594">Phospholipid biosynthesis</keyword>
<dbReference type="GO" id="GO:0008715">
    <property type="term" value="F:CDP-diacylglycerol diphosphatase activity"/>
    <property type="evidence" value="ECO:0007669"/>
    <property type="project" value="UniProtKB-EC"/>
</dbReference>